<reference evidence="2 3" key="1">
    <citation type="journal article" date="2012" name="Science">
        <title>The Paleozoic origin of enzymatic lignin decomposition reconstructed from 31 fungal genomes.</title>
        <authorList>
            <person name="Floudas D."/>
            <person name="Binder M."/>
            <person name="Riley R."/>
            <person name="Barry K."/>
            <person name="Blanchette R.A."/>
            <person name="Henrissat B."/>
            <person name="Martinez A.T."/>
            <person name="Otillar R."/>
            <person name="Spatafora J.W."/>
            <person name="Yadav J.S."/>
            <person name="Aerts A."/>
            <person name="Benoit I."/>
            <person name="Boyd A."/>
            <person name="Carlson A."/>
            <person name="Copeland A."/>
            <person name="Coutinho P.M."/>
            <person name="de Vries R.P."/>
            <person name="Ferreira P."/>
            <person name="Findley K."/>
            <person name="Foster B."/>
            <person name="Gaskell J."/>
            <person name="Glotzer D."/>
            <person name="Gorecki P."/>
            <person name="Heitman J."/>
            <person name="Hesse C."/>
            <person name="Hori C."/>
            <person name="Igarashi K."/>
            <person name="Jurgens J.A."/>
            <person name="Kallen N."/>
            <person name="Kersten P."/>
            <person name="Kohler A."/>
            <person name="Kuees U."/>
            <person name="Kumar T.K.A."/>
            <person name="Kuo A."/>
            <person name="LaButti K."/>
            <person name="Larrondo L.F."/>
            <person name="Lindquist E."/>
            <person name="Ling A."/>
            <person name="Lombard V."/>
            <person name="Lucas S."/>
            <person name="Lundell T."/>
            <person name="Martin R."/>
            <person name="McLaughlin D.J."/>
            <person name="Morgenstern I."/>
            <person name="Morin E."/>
            <person name="Murat C."/>
            <person name="Nagy L.G."/>
            <person name="Nolan M."/>
            <person name="Ohm R.A."/>
            <person name="Patyshakuliyeva A."/>
            <person name="Rokas A."/>
            <person name="Ruiz-Duenas F.J."/>
            <person name="Sabat G."/>
            <person name="Salamov A."/>
            <person name="Samejima M."/>
            <person name="Schmutz J."/>
            <person name="Slot J.C."/>
            <person name="St John F."/>
            <person name="Stenlid J."/>
            <person name="Sun H."/>
            <person name="Sun S."/>
            <person name="Syed K."/>
            <person name="Tsang A."/>
            <person name="Wiebenga A."/>
            <person name="Young D."/>
            <person name="Pisabarro A."/>
            <person name="Eastwood D.C."/>
            <person name="Martin F."/>
            <person name="Cullen D."/>
            <person name="Grigoriev I.V."/>
            <person name="Hibbett D.S."/>
        </authorList>
    </citation>
    <scope>NUCLEOTIDE SEQUENCE [LARGE SCALE GENOMIC DNA]</scope>
    <source>
        <strain evidence="2 3">MD-104</strain>
    </source>
</reference>
<dbReference type="AlphaFoldDB" id="A0A2H3JSF6"/>
<keyword evidence="3" id="KW-1185">Reference proteome</keyword>
<dbReference type="OrthoDB" id="3247268at2759"/>
<feature type="region of interest" description="Disordered" evidence="1">
    <location>
        <begin position="130"/>
        <end position="156"/>
    </location>
</feature>
<protein>
    <submittedName>
        <fullName evidence="2">Uncharacterized protein</fullName>
    </submittedName>
</protein>
<dbReference type="EMBL" id="KB468168">
    <property type="protein sequence ID" value="PCH45076.1"/>
    <property type="molecule type" value="Genomic_DNA"/>
</dbReference>
<organism evidence="2 3">
    <name type="scientific">Wolfiporia cocos (strain MD-104)</name>
    <name type="common">Brown rot fungus</name>
    <dbReference type="NCBI Taxonomy" id="742152"/>
    <lineage>
        <taxon>Eukaryota</taxon>
        <taxon>Fungi</taxon>
        <taxon>Dikarya</taxon>
        <taxon>Basidiomycota</taxon>
        <taxon>Agaricomycotina</taxon>
        <taxon>Agaricomycetes</taxon>
        <taxon>Polyporales</taxon>
        <taxon>Phaeolaceae</taxon>
        <taxon>Wolfiporia</taxon>
    </lineage>
</organism>
<accession>A0A2H3JSF6</accession>
<dbReference type="OMA" id="DWDRSET"/>
<name>A0A2H3JSF6_WOLCO</name>
<feature type="region of interest" description="Disordered" evidence="1">
    <location>
        <begin position="1"/>
        <end position="70"/>
    </location>
</feature>
<sequence>MAEPINQSLSELSLHSATASEAEDWDRSLELNAGGLGARTPRNSVALPVSAPAEGTKLTEGEMSEEKPKRSLSELLKLHAEKGKDVTFTPEEASRIAEVLGRWINSGPSPYEGEDDFFARAQDDLALHKRGQSTTLSLDASGRPRGQSDSGVNPSS</sequence>
<evidence type="ECO:0000256" key="1">
    <source>
        <dbReference type="SAM" id="MobiDB-lite"/>
    </source>
</evidence>
<feature type="compositionally biased region" description="Polar residues" evidence="1">
    <location>
        <begin position="1"/>
        <end position="19"/>
    </location>
</feature>
<evidence type="ECO:0000313" key="3">
    <source>
        <dbReference type="Proteomes" id="UP000218811"/>
    </source>
</evidence>
<gene>
    <name evidence="2" type="ORF">WOLCODRAFT_139379</name>
</gene>
<proteinExistence type="predicted"/>
<dbReference type="Proteomes" id="UP000218811">
    <property type="component" value="Unassembled WGS sequence"/>
</dbReference>
<feature type="compositionally biased region" description="Polar residues" evidence="1">
    <location>
        <begin position="147"/>
        <end position="156"/>
    </location>
</feature>
<feature type="compositionally biased region" description="Basic and acidic residues" evidence="1">
    <location>
        <begin position="57"/>
        <end position="70"/>
    </location>
</feature>
<evidence type="ECO:0000313" key="2">
    <source>
        <dbReference type="EMBL" id="PCH45076.1"/>
    </source>
</evidence>